<dbReference type="EMBL" id="JAKUCV010000709">
    <property type="protein sequence ID" value="KAJ4849064.1"/>
    <property type="molecule type" value="Genomic_DNA"/>
</dbReference>
<keyword evidence="2" id="KW-1185">Reference proteome</keyword>
<evidence type="ECO:0000313" key="2">
    <source>
        <dbReference type="Proteomes" id="UP001141552"/>
    </source>
</evidence>
<name>A0A9Q0GF42_9ROSI</name>
<reference evidence="1" key="1">
    <citation type="submission" date="2022-02" db="EMBL/GenBank/DDBJ databases">
        <authorList>
            <person name="Henning P.M."/>
            <person name="McCubbin A.G."/>
            <person name="Shore J.S."/>
        </authorList>
    </citation>
    <scope>NUCLEOTIDE SEQUENCE</scope>
    <source>
        <strain evidence="1">F60SS</strain>
        <tissue evidence="1">Leaves</tissue>
    </source>
</reference>
<dbReference type="Proteomes" id="UP001141552">
    <property type="component" value="Unassembled WGS sequence"/>
</dbReference>
<dbReference type="PANTHER" id="PTHR46546">
    <property type="entry name" value="SHEWANELLA-LIKE PROTEIN PHOSPHATASE 1"/>
    <property type="match status" value="1"/>
</dbReference>
<reference evidence="1" key="2">
    <citation type="journal article" date="2023" name="Plants (Basel)">
        <title>Annotation of the Turnera subulata (Passifloraceae) Draft Genome Reveals the S-Locus Evolved after the Divergence of Turneroideae from Passifloroideae in a Stepwise Manner.</title>
        <authorList>
            <person name="Henning P.M."/>
            <person name="Roalson E.H."/>
            <person name="Mir W."/>
            <person name="McCubbin A.G."/>
            <person name="Shore J.S."/>
        </authorList>
    </citation>
    <scope>NUCLEOTIDE SEQUENCE</scope>
    <source>
        <strain evidence="1">F60SS</strain>
    </source>
</reference>
<organism evidence="1 2">
    <name type="scientific">Turnera subulata</name>
    <dbReference type="NCBI Taxonomy" id="218843"/>
    <lineage>
        <taxon>Eukaryota</taxon>
        <taxon>Viridiplantae</taxon>
        <taxon>Streptophyta</taxon>
        <taxon>Embryophyta</taxon>
        <taxon>Tracheophyta</taxon>
        <taxon>Spermatophyta</taxon>
        <taxon>Magnoliopsida</taxon>
        <taxon>eudicotyledons</taxon>
        <taxon>Gunneridae</taxon>
        <taxon>Pentapetalae</taxon>
        <taxon>rosids</taxon>
        <taxon>fabids</taxon>
        <taxon>Malpighiales</taxon>
        <taxon>Passifloraceae</taxon>
        <taxon>Turnera</taxon>
    </lineage>
</organism>
<accession>A0A9Q0GF42</accession>
<dbReference type="OrthoDB" id="5976022at2759"/>
<dbReference type="AlphaFoldDB" id="A0A9Q0GF42"/>
<comment type="caution">
    <text evidence="1">The sequence shown here is derived from an EMBL/GenBank/DDBJ whole genome shotgun (WGS) entry which is preliminary data.</text>
</comment>
<protein>
    <submittedName>
        <fullName evidence="1">Uncharacterized protein</fullName>
    </submittedName>
</protein>
<evidence type="ECO:0000313" key="1">
    <source>
        <dbReference type="EMBL" id="KAJ4849064.1"/>
    </source>
</evidence>
<dbReference type="PANTHER" id="PTHR46546:SF4">
    <property type="entry name" value="SHEWANELLA-LIKE PROTEIN PHOSPHATASE 1"/>
    <property type="match status" value="1"/>
</dbReference>
<sequence>MERGLGLGFGFGTPTCGFESFKPAFFNTREELGFGFGGLGFEICGRAYPCPKVIIPKLSPFNKNEFHVHFSLSQTSTLSLLSSPLLSRLIEGRGLTGFLTHHLWGNCYIRLFCYDLTLIWSWFWLFEQVNGNHETINVEGDFRYVELGAFDECTDFMEYLDDSKYDLEMCFCWLD</sequence>
<proteinExistence type="predicted"/>
<gene>
    <name evidence="1" type="ORF">Tsubulata_037809</name>
</gene>